<dbReference type="EMBL" id="NPIC01000002">
    <property type="protein sequence ID" value="RDL39320.1"/>
    <property type="molecule type" value="Genomic_DNA"/>
</dbReference>
<evidence type="ECO:0000313" key="2">
    <source>
        <dbReference type="EMBL" id="RDL39320.1"/>
    </source>
</evidence>
<evidence type="ECO:0000313" key="3">
    <source>
        <dbReference type="Proteomes" id="UP000254866"/>
    </source>
</evidence>
<protein>
    <recommendedName>
        <fullName evidence="4">Transcription factor domain-containing protein</fullName>
    </recommendedName>
</protein>
<dbReference type="PANTHER" id="PTHR37540">
    <property type="entry name" value="TRANSCRIPTION FACTOR (ACR-2), PUTATIVE-RELATED-RELATED"/>
    <property type="match status" value="1"/>
</dbReference>
<dbReference type="RefSeq" id="XP_031871976.1">
    <property type="nucleotide sequence ID" value="XM_032012283.1"/>
</dbReference>
<dbReference type="GeneID" id="43596509"/>
<dbReference type="OrthoDB" id="4158087at2759"/>
<sequence length="470" mass="52767">MIAPGGDGSASNGTSPIQLKVPVGRYAQRRRRRRGNNLQNANKKSVQEPGAAAMATALPVARLSPQPPSKAVAPYIPRSESEDTHLRFLIYHYVTVVNMRTLTCVGPRFEWYPLAVRDEAFFHVLMSSTSSHAAYLQKTELPRNFFYHRGIAIQLLNERIARGAHDEGTINTICLFAQQEAFEGRPRTAKTHIEGLLQLVRAAGGIKSVELPEKTRRHIFFTDLAAAITLSTKPILRPLLDILDFPTHFGRPSEATASYAKTFGMRLYNFSNSPLSNQAATVMWGLRNLSQLAEDFHQGKAVLDTALASDMQFTDRVEVLERLVHDLWYAENQATPQHTLFRTFGWTCLIYIYTILRELPRELGMNAMLAGRIKLALESCSELNVLLATFQDLLLWQMFVCGRVADERDRPFFASQATKILLVRKLENADEILVAAQEFIWPERRVSMESPSNSTESSGRADSAIMDVGE</sequence>
<reference evidence="2 3" key="1">
    <citation type="journal article" date="2018" name="IMA Fungus">
        <title>IMA Genome-F 9: Draft genome sequence of Annulohypoxylon stygium, Aspergillus mulundensis, Berkeleyomyces basicola (syn. Thielaviopsis basicola), Ceratocystis smalleyi, two Cercospora beticola strains, Coleophoma cylindrospora, Fusarium fracticaudum, Phialophora cf. hyalina, and Morchella septimelata.</title>
        <authorList>
            <person name="Wingfield B.D."/>
            <person name="Bills G.F."/>
            <person name="Dong Y."/>
            <person name="Huang W."/>
            <person name="Nel W.J."/>
            <person name="Swalarsk-Parry B.S."/>
            <person name="Vaghefi N."/>
            <person name="Wilken P.M."/>
            <person name="An Z."/>
            <person name="de Beer Z.W."/>
            <person name="De Vos L."/>
            <person name="Chen L."/>
            <person name="Duong T.A."/>
            <person name="Gao Y."/>
            <person name="Hammerbacher A."/>
            <person name="Kikkert J.R."/>
            <person name="Li Y."/>
            <person name="Li H."/>
            <person name="Li K."/>
            <person name="Li Q."/>
            <person name="Liu X."/>
            <person name="Ma X."/>
            <person name="Naidoo K."/>
            <person name="Pethybridge S.J."/>
            <person name="Sun J."/>
            <person name="Steenkamp E.T."/>
            <person name="van der Nest M.A."/>
            <person name="van Wyk S."/>
            <person name="Wingfield M.J."/>
            <person name="Xiong C."/>
            <person name="Yue Q."/>
            <person name="Zhang X."/>
        </authorList>
    </citation>
    <scope>NUCLEOTIDE SEQUENCE [LARGE SCALE GENOMIC DNA]</scope>
    <source>
        <strain evidence="2 3">BP 5553</strain>
    </source>
</reference>
<accession>A0A370TUZ5</accession>
<feature type="region of interest" description="Disordered" evidence="1">
    <location>
        <begin position="1"/>
        <end position="49"/>
    </location>
</feature>
<dbReference type="Proteomes" id="UP000254866">
    <property type="component" value="Unassembled WGS sequence"/>
</dbReference>
<comment type="caution">
    <text evidence="2">The sequence shown here is derived from an EMBL/GenBank/DDBJ whole genome shotgun (WGS) entry which is preliminary data.</text>
</comment>
<proteinExistence type="predicted"/>
<dbReference type="Pfam" id="PF11951">
    <property type="entry name" value="Fungal_trans_2"/>
    <property type="match status" value="1"/>
</dbReference>
<dbReference type="AlphaFoldDB" id="A0A370TUZ5"/>
<evidence type="ECO:0008006" key="4">
    <source>
        <dbReference type="Google" id="ProtNLM"/>
    </source>
</evidence>
<name>A0A370TUZ5_9HELO</name>
<evidence type="ECO:0000256" key="1">
    <source>
        <dbReference type="SAM" id="MobiDB-lite"/>
    </source>
</evidence>
<dbReference type="PANTHER" id="PTHR37540:SF5">
    <property type="entry name" value="TRANSCRIPTION FACTOR DOMAIN-CONTAINING PROTEIN"/>
    <property type="match status" value="1"/>
</dbReference>
<gene>
    <name evidence="2" type="ORF">BP5553_03660</name>
</gene>
<feature type="region of interest" description="Disordered" evidence="1">
    <location>
        <begin position="447"/>
        <end position="470"/>
    </location>
</feature>
<feature type="compositionally biased region" description="Low complexity" evidence="1">
    <location>
        <begin position="448"/>
        <end position="458"/>
    </location>
</feature>
<keyword evidence="3" id="KW-1185">Reference proteome</keyword>
<dbReference type="InterPro" id="IPR021858">
    <property type="entry name" value="Fun_TF"/>
</dbReference>
<organism evidence="2 3">
    <name type="scientific">Venustampulla echinocandica</name>
    <dbReference type="NCBI Taxonomy" id="2656787"/>
    <lineage>
        <taxon>Eukaryota</taxon>
        <taxon>Fungi</taxon>
        <taxon>Dikarya</taxon>
        <taxon>Ascomycota</taxon>
        <taxon>Pezizomycotina</taxon>
        <taxon>Leotiomycetes</taxon>
        <taxon>Helotiales</taxon>
        <taxon>Pleuroascaceae</taxon>
        <taxon>Venustampulla</taxon>
    </lineage>
</organism>